<feature type="binding site" evidence="3">
    <location>
        <position position="318"/>
    </location>
    <ligand>
        <name>CTP</name>
        <dbReference type="ChEBI" id="CHEBI:37563"/>
    </ligand>
</feature>
<dbReference type="EC" id="6.3.2.5" evidence="3"/>
<feature type="region of interest" description="Phosphopantothenoylcysteine decarboxylase" evidence="3">
    <location>
        <begin position="1"/>
        <end position="184"/>
    </location>
</feature>
<evidence type="ECO:0000256" key="1">
    <source>
        <dbReference type="ARBA" id="ARBA00022793"/>
    </source>
</evidence>
<dbReference type="GO" id="GO:0004633">
    <property type="term" value="F:phosphopantothenoylcysteine decarboxylase activity"/>
    <property type="evidence" value="ECO:0007669"/>
    <property type="project" value="UniProtKB-UniRule"/>
</dbReference>
<keyword evidence="3 4" id="KW-0288">FMN</keyword>
<evidence type="ECO:0000259" key="5">
    <source>
        <dbReference type="Pfam" id="PF02441"/>
    </source>
</evidence>
<dbReference type="Proteomes" id="UP001196408">
    <property type="component" value="Unassembled WGS sequence"/>
</dbReference>
<keyword evidence="3 4" id="KW-0285">Flavoprotein</keyword>
<comment type="catalytic activity">
    <reaction evidence="3 4">
        <text>(R)-4'-phosphopantothenate + L-cysteine + CTP = N-[(R)-4-phosphopantothenoyl]-L-cysteine + CMP + diphosphate + H(+)</text>
        <dbReference type="Rhea" id="RHEA:19397"/>
        <dbReference type="ChEBI" id="CHEBI:10986"/>
        <dbReference type="ChEBI" id="CHEBI:15378"/>
        <dbReference type="ChEBI" id="CHEBI:33019"/>
        <dbReference type="ChEBI" id="CHEBI:35235"/>
        <dbReference type="ChEBI" id="CHEBI:37563"/>
        <dbReference type="ChEBI" id="CHEBI:59458"/>
        <dbReference type="ChEBI" id="CHEBI:60377"/>
        <dbReference type="EC" id="6.3.2.5"/>
    </reaction>
</comment>
<feature type="domain" description="Flavoprotein" evidence="5">
    <location>
        <begin position="2"/>
        <end position="136"/>
    </location>
</feature>
<dbReference type="GO" id="GO:0015937">
    <property type="term" value="P:coenzyme A biosynthetic process"/>
    <property type="evidence" value="ECO:0007669"/>
    <property type="project" value="UniProtKB-UniRule"/>
</dbReference>
<comment type="similarity">
    <text evidence="3 4">In the C-terminal section; belongs to the PPC synthetase family.</text>
</comment>
<feature type="domain" description="DNA/pantothenate metabolism flavoprotein C-terminal" evidence="6">
    <location>
        <begin position="180"/>
        <end position="388"/>
    </location>
</feature>
<dbReference type="GO" id="GO:0010181">
    <property type="term" value="F:FMN binding"/>
    <property type="evidence" value="ECO:0007669"/>
    <property type="project" value="UniProtKB-UniRule"/>
</dbReference>
<feature type="active site" description="Proton donor" evidence="3">
    <location>
        <position position="153"/>
    </location>
</feature>
<keyword evidence="10" id="KW-1185">Reference proteome</keyword>
<evidence type="ECO:0000256" key="3">
    <source>
        <dbReference type="HAMAP-Rule" id="MF_02225"/>
    </source>
</evidence>
<feature type="binding site" evidence="3">
    <location>
        <position position="336"/>
    </location>
    <ligand>
        <name>CTP</name>
        <dbReference type="ChEBI" id="CHEBI:37563"/>
    </ligand>
</feature>
<keyword evidence="3" id="KW-0479">Metal-binding</keyword>
<comment type="cofactor">
    <cofactor evidence="3">
        <name>FMN</name>
        <dbReference type="ChEBI" id="CHEBI:58210"/>
    </cofactor>
    <text evidence="3">Binds 1 FMN per subunit.</text>
</comment>
<dbReference type="Pfam" id="PF04127">
    <property type="entry name" value="DFP"/>
    <property type="match status" value="1"/>
</dbReference>
<dbReference type="GO" id="GO:0046872">
    <property type="term" value="F:metal ion binding"/>
    <property type="evidence" value="ECO:0007669"/>
    <property type="project" value="UniProtKB-KW"/>
</dbReference>
<dbReference type="Proteomes" id="UP001197492">
    <property type="component" value="Unassembled WGS sequence"/>
</dbReference>
<dbReference type="AlphaFoldDB" id="A0AAW4MTL0"/>
<dbReference type="GeneID" id="301324722"/>
<keyword evidence="3" id="KW-0511">Multifunctional enzyme</keyword>
<evidence type="ECO:0000313" key="8">
    <source>
        <dbReference type="EMBL" id="MBV3393700.1"/>
    </source>
</evidence>
<evidence type="ECO:0000256" key="2">
    <source>
        <dbReference type="ARBA" id="ARBA00023239"/>
    </source>
</evidence>
<accession>A0AAW4MTL0</accession>
<sequence length="394" mass="43272">MKKLIIGITGSIAAFKTVQFISDLVKEKYEIEVMLTPSAAKFVTPTSISALTKKKTYIDVFDDDPGCITHVDIVKDADLFMIVPASATTIAKCANGIADNMLTAAFLAATCPKLIAPAMNVHMFENKATQRNIQTLKDDGVLFVEPAVGLLACGDTGKGKLADYDHLHLMMEYALSDHPLQGKKVLVTAGPTQESLDPVRFLTNHSSGKMGYSIARAAFILGATVRLIHGPTSLKPVPYIINQSITSTQDLFECVKRHHTHYDYIIMSAAVADYTPVKTSTEKIKKNDNELILKLKKNPDILDYIGHHQVEHQVICGFAMETQDLIENASKKLNKKQCDLIIANHLKTEGAGFQGDTNVVTIITQDSMKDIDKMSKSDLSYIILKECMKIGAKK</sequence>
<dbReference type="PANTHER" id="PTHR14359">
    <property type="entry name" value="HOMO-OLIGOMERIC FLAVIN CONTAINING CYS DECARBOXYLASE FAMILY"/>
    <property type="match status" value="1"/>
</dbReference>
<dbReference type="InterPro" id="IPR003382">
    <property type="entry name" value="Flavoprotein"/>
</dbReference>
<feature type="binding site" evidence="3">
    <location>
        <position position="332"/>
    </location>
    <ligand>
        <name>CTP</name>
        <dbReference type="ChEBI" id="CHEBI:37563"/>
    </ligand>
</feature>
<dbReference type="InterPro" id="IPR007085">
    <property type="entry name" value="DNA/pantothenate-metab_flavo_C"/>
</dbReference>
<dbReference type="EMBL" id="JAHOEL010000109">
    <property type="protein sequence ID" value="MBV3393700.1"/>
    <property type="molecule type" value="Genomic_DNA"/>
</dbReference>
<dbReference type="EMBL" id="JAHOEF010000106">
    <property type="protein sequence ID" value="MBV3383658.1"/>
    <property type="molecule type" value="Genomic_DNA"/>
</dbReference>
<keyword evidence="1 3" id="KW-0210">Decarboxylase</keyword>
<dbReference type="InterPro" id="IPR005252">
    <property type="entry name" value="CoaBC"/>
</dbReference>
<comment type="function">
    <text evidence="3">Catalyzes two sequential steps in the biosynthesis of coenzyme A. In the first step cysteine is conjugated to 4'-phosphopantothenate to form 4-phosphopantothenoylcysteine. In the second step the latter compound is decarboxylated to form 4'-phosphopantotheine.</text>
</comment>
<dbReference type="NCBIfam" id="TIGR00521">
    <property type="entry name" value="coaBC_dfp"/>
    <property type="match status" value="1"/>
</dbReference>
<dbReference type="RefSeq" id="WP_217748300.1">
    <property type="nucleotide sequence ID" value="NZ_JAHOEB010000109.1"/>
</dbReference>
<comment type="similarity">
    <text evidence="3 4">In the N-terminal section; belongs to the HFCD (homo-oligomeric flavin containing Cys decarboxylase) superfamily.</text>
</comment>
<keyword evidence="3 4" id="KW-0436">Ligase</keyword>
<feature type="binding site" evidence="3">
    <location>
        <position position="273"/>
    </location>
    <ligand>
        <name>CTP</name>
        <dbReference type="ChEBI" id="CHEBI:37563"/>
    </ligand>
</feature>
<organism evidence="7 9">
    <name type="scientific">Catenibacterium mitsuokai</name>
    <dbReference type="NCBI Taxonomy" id="100886"/>
    <lineage>
        <taxon>Bacteria</taxon>
        <taxon>Bacillati</taxon>
        <taxon>Bacillota</taxon>
        <taxon>Erysipelotrichia</taxon>
        <taxon>Erysipelotrichales</taxon>
        <taxon>Coprobacillaceae</taxon>
        <taxon>Catenibacterium</taxon>
    </lineage>
</organism>
<reference evidence="7 10" key="1">
    <citation type="submission" date="2021-06" db="EMBL/GenBank/DDBJ databases">
        <title>Collection of gut derived symbiotic bacterial strains cultured from healthy donors.</title>
        <authorList>
            <person name="Lin H."/>
            <person name="Littmann E."/>
            <person name="Pamer E.G."/>
        </authorList>
    </citation>
    <scope>NUCLEOTIDE SEQUENCE</scope>
    <source>
        <strain evidence="8 10">MSK.21.70</strain>
        <strain evidence="7">MSK.21.82</strain>
    </source>
</reference>
<protein>
    <recommendedName>
        <fullName evidence="3">Coenzyme A biosynthesis bifunctional protein CoaBC</fullName>
    </recommendedName>
    <alternativeName>
        <fullName evidence="3">DNA/pantothenate metabolism flavoprotein</fullName>
    </alternativeName>
    <alternativeName>
        <fullName evidence="3">Phosphopantothenoylcysteine synthetase/decarboxylase</fullName>
        <shortName evidence="3">PPCS-PPCDC</shortName>
    </alternativeName>
    <domain>
        <recommendedName>
            <fullName evidence="3">Phosphopantothenoylcysteine decarboxylase</fullName>
            <shortName evidence="3">PPC decarboxylase</shortName>
            <shortName evidence="3">PPC-DC</shortName>
            <ecNumber evidence="3">4.1.1.36</ecNumber>
        </recommendedName>
        <alternativeName>
            <fullName evidence="3">CoaC</fullName>
        </alternativeName>
    </domain>
    <domain>
        <recommendedName>
            <fullName evidence="3">Phosphopantothenate--cysteine ligase</fullName>
            <ecNumber evidence="3">6.3.2.5</ecNumber>
        </recommendedName>
        <alternativeName>
            <fullName evidence="3">CoaB</fullName>
        </alternativeName>
        <alternativeName>
            <fullName evidence="3">Phosphopantothenoylcysteine synthetase</fullName>
            <shortName evidence="3">PPC synthetase</shortName>
            <shortName evidence="3">PPC-S</shortName>
        </alternativeName>
    </domain>
</protein>
<comment type="caution">
    <text evidence="7">The sequence shown here is derived from an EMBL/GenBank/DDBJ whole genome shotgun (WGS) entry which is preliminary data.</text>
</comment>
<dbReference type="PANTHER" id="PTHR14359:SF6">
    <property type="entry name" value="PHOSPHOPANTOTHENOYLCYSTEINE DECARBOXYLASE"/>
    <property type="match status" value="1"/>
</dbReference>
<comment type="cofactor">
    <cofactor evidence="3">
        <name>Mg(2+)</name>
        <dbReference type="ChEBI" id="CHEBI:18420"/>
    </cofactor>
</comment>
<evidence type="ECO:0000256" key="4">
    <source>
        <dbReference type="RuleBase" id="RU364078"/>
    </source>
</evidence>
<feature type="binding site" evidence="3">
    <location>
        <begin position="299"/>
        <end position="302"/>
    </location>
    <ligand>
        <name>CTP</name>
        <dbReference type="ChEBI" id="CHEBI:37563"/>
    </ligand>
</feature>
<comment type="function">
    <text evidence="4">Catalyzes two steps in the biosynthesis of coenzyme A. In the first step cysteine is conjugated to 4'-phosphopantothenate to form 4-phosphopantothenoylcysteine, in the latter compound is decarboxylated to form 4'-phosphopantotheine.</text>
</comment>
<evidence type="ECO:0000313" key="10">
    <source>
        <dbReference type="Proteomes" id="UP001197492"/>
    </source>
</evidence>
<evidence type="ECO:0000313" key="9">
    <source>
        <dbReference type="Proteomes" id="UP001196408"/>
    </source>
</evidence>
<dbReference type="GO" id="GO:0015941">
    <property type="term" value="P:pantothenate catabolic process"/>
    <property type="evidence" value="ECO:0007669"/>
    <property type="project" value="InterPro"/>
</dbReference>
<dbReference type="Pfam" id="PF02441">
    <property type="entry name" value="Flavoprotein"/>
    <property type="match status" value="1"/>
</dbReference>
<gene>
    <name evidence="3 7" type="primary">coaBC</name>
    <name evidence="7" type="ORF">KSV97_10650</name>
    <name evidence="8" type="ORF">KSW06_10695</name>
</gene>
<comment type="caution">
    <text evidence="3">Lacks conserved residue(s) required for the propagation of feature annotation.</text>
</comment>
<keyword evidence="2 3" id="KW-0456">Lyase</keyword>
<comment type="pathway">
    <text evidence="3 4">Cofactor biosynthesis; coenzyme A biosynthesis; CoA from (R)-pantothenate: step 2/5.</text>
</comment>
<dbReference type="GO" id="GO:0071513">
    <property type="term" value="C:phosphopantothenoylcysteine decarboxylase complex"/>
    <property type="evidence" value="ECO:0007669"/>
    <property type="project" value="TreeGrafter"/>
</dbReference>
<evidence type="ECO:0000313" key="7">
    <source>
        <dbReference type="EMBL" id="MBV3383658.1"/>
    </source>
</evidence>
<proteinExistence type="inferred from homology"/>
<comment type="catalytic activity">
    <reaction evidence="3 4">
        <text>N-[(R)-4-phosphopantothenoyl]-L-cysteine + H(+) = (R)-4'-phosphopantetheine + CO2</text>
        <dbReference type="Rhea" id="RHEA:16793"/>
        <dbReference type="ChEBI" id="CHEBI:15378"/>
        <dbReference type="ChEBI" id="CHEBI:16526"/>
        <dbReference type="ChEBI" id="CHEBI:59458"/>
        <dbReference type="ChEBI" id="CHEBI:61723"/>
        <dbReference type="EC" id="4.1.1.36"/>
    </reaction>
</comment>
<dbReference type="EC" id="4.1.1.36" evidence="3"/>
<name>A0AAW4MTL0_9FIRM</name>
<feature type="binding site" evidence="3">
    <location>
        <position position="283"/>
    </location>
    <ligand>
        <name>CTP</name>
        <dbReference type="ChEBI" id="CHEBI:37563"/>
    </ligand>
</feature>
<feature type="region of interest" description="Phosphopantothenate--cysteine ligase" evidence="3">
    <location>
        <begin position="185"/>
        <end position="394"/>
    </location>
</feature>
<keyword evidence="3" id="KW-0460">Magnesium</keyword>
<dbReference type="HAMAP" id="MF_02225">
    <property type="entry name" value="CoaBC"/>
    <property type="match status" value="1"/>
</dbReference>
<evidence type="ECO:0000259" key="6">
    <source>
        <dbReference type="Pfam" id="PF04127"/>
    </source>
</evidence>
<comment type="pathway">
    <text evidence="3 4">Cofactor biosynthesis; coenzyme A biosynthesis; CoA from (R)-pantothenate: step 3/5.</text>
</comment>
<dbReference type="GO" id="GO:0004632">
    <property type="term" value="F:phosphopantothenate--cysteine ligase activity"/>
    <property type="evidence" value="ECO:0007669"/>
    <property type="project" value="UniProtKB-UniRule"/>
</dbReference>